<name>A0AAD7JBQ5_9AGAR</name>
<sequence>MRSLPNASLSILASPFSPATAAKIMQAIIGLLVIVTFLYYASPMRLTRLMGLLTEDVSKLHKLQLEVCAFRAQTLVDSLSWRAAICEFFKGRSFTLYCCINAVRNLETHIRWDSDFEIGTGYNRILPQSCSLANPTVNLTNKNNDSQI</sequence>
<keyword evidence="3" id="KW-1185">Reference proteome</keyword>
<protein>
    <submittedName>
        <fullName evidence="2">Uncharacterized protein</fullName>
    </submittedName>
</protein>
<comment type="caution">
    <text evidence="2">The sequence shown here is derived from an EMBL/GenBank/DDBJ whole genome shotgun (WGS) entry which is preliminary data.</text>
</comment>
<keyword evidence="1" id="KW-1133">Transmembrane helix</keyword>
<proteinExistence type="predicted"/>
<gene>
    <name evidence="2" type="ORF">B0H16DRAFT_1456958</name>
</gene>
<accession>A0AAD7JBQ5</accession>
<dbReference type="AlphaFoldDB" id="A0AAD7JBQ5"/>
<dbReference type="Proteomes" id="UP001215598">
    <property type="component" value="Unassembled WGS sequence"/>
</dbReference>
<evidence type="ECO:0000256" key="1">
    <source>
        <dbReference type="SAM" id="Phobius"/>
    </source>
</evidence>
<organism evidence="2 3">
    <name type="scientific">Mycena metata</name>
    <dbReference type="NCBI Taxonomy" id="1033252"/>
    <lineage>
        <taxon>Eukaryota</taxon>
        <taxon>Fungi</taxon>
        <taxon>Dikarya</taxon>
        <taxon>Basidiomycota</taxon>
        <taxon>Agaricomycotina</taxon>
        <taxon>Agaricomycetes</taxon>
        <taxon>Agaricomycetidae</taxon>
        <taxon>Agaricales</taxon>
        <taxon>Marasmiineae</taxon>
        <taxon>Mycenaceae</taxon>
        <taxon>Mycena</taxon>
    </lineage>
</organism>
<reference evidence="2" key="1">
    <citation type="submission" date="2023-03" db="EMBL/GenBank/DDBJ databases">
        <title>Massive genome expansion in bonnet fungi (Mycena s.s.) driven by repeated elements and novel gene families across ecological guilds.</title>
        <authorList>
            <consortium name="Lawrence Berkeley National Laboratory"/>
            <person name="Harder C.B."/>
            <person name="Miyauchi S."/>
            <person name="Viragh M."/>
            <person name="Kuo A."/>
            <person name="Thoen E."/>
            <person name="Andreopoulos B."/>
            <person name="Lu D."/>
            <person name="Skrede I."/>
            <person name="Drula E."/>
            <person name="Henrissat B."/>
            <person name="Morin E."/>
            <person name="Kohler A."/>
            <person name="Barry K."/>
            <person name="LaButti K."/>
            <person name="Morin E."/>
            <person name="Salamov A."/>
            <person name="Lipzen A."/>
            <person name="Mereny Z."/>
            <person name="Hegedus B."/>
            <person name="Baldrian P."/>
            <person name="Stursova M."/>
            <person name="Weitz H."/>
            <person name="Taylor A."/>
            <person name="Grigoriev I.V."/>
            <person name="Nagy L.G."/>
            <person name="Martin F."/>
            <person name="Kauserud H."/>
        </authorList>
    </citation>
    <scope>NUCLEOTIDE SEQUENCE</scope>
    <source>
        <strain evidence="2">CBHHK182m</strain>
    </source>
</reference>
<keyword evidence="1" id="KW-0472">Membrane</keyword>
<feature type="transmembrane region" description="Helical" evidence="1">
    <location>
        <begin position="20"/>
        <end position="41"/>
    </location>
</feature>
<evidence type="ECO:0000313" key="2">
    <source>
        <dbReference type="EMBL" id="KAJ7759057.1"/>
    </source>
</evidence>
<evidence type="ECO:0000313" key="3">
    <source>
        <dbReference type="Proteomes" id="UP001215598"/>
    </source>
</evidence>
<dbReference type="EMBL" id="JARKIB010000040">
    <property type="protein sequence ID" value="KAJ7759057.1"/>
    <property type="molecule type" value="Genomic_DNA"/>
</dbReference>
<keyword evidence="1" id="KW-0812">Transmembrane</keyword>